<feature type="non-terminal residue" evidence="2">
    <location>
        <position position="332"/>
    </location>
</feature>
<name>K0RFP1_THAOC</name>
<protein>
    <submittedName>
        <fullName evidence="2">Uncharacterized protein</fullName>
    </submittedName>
</protein>
<dbReference type="EMBL" id="AGNL01046672">
    <property type="protein sequence ID" value="EJK47736.1"/>
    <property type="molecule type" value="Genomic_DNA"/>
</dbReference>
<evidence type="ECO:0000256" key="1">
    <source>
        <dbReference type="SAM" id="MobiDB-lite"/>
    </source>
</evidence>
<dbReference type="AlphaFoldDB" id="K0RFP1"/>
<sequence length="332" mass="37967">MELDATDVERDGADSADLYESLKSQQRHGEDNFTLGRAYFKYDGPSSSEEDDDDSEAASAISGDSMYPSSSLYMSSISESELMLDSNQSTLAWCQKGVERFLEVNPTIIVLCTPHICRTVRHWSQSNERQSEHRQYKSQYTRMLMHVMYHGSKTWDITELLVQMGIVIYILTEKNLGDIDIDRNTLLRKNSCKEELKQIGREMNAFINEQKAVIKARITSFSMDELIEKEVSMPFNKQQWLAKELVKVVVSSAVQRKLRFAHCYLHERKSDGTKGILKVSVVHGIDTSQDCIHQSHDYISDLRPKLNKGEDPMTYQYLGCNSEDVMYQVVGG</sequence>
<keyword evidence="3" id="KW-1185">Reference proteome</keyword>
<accession>K0RFP1</accession>
<evidence type="ECO:0000313" key="3">
    <source>
        <dbReference type="Proteomes" id="UP000266841"/>
    </source>
</evidence>
<organism evidence="2 3">
    <name type="scientific">Thalassiosira oceanica</name>
    <name type="common">Marine diatom</name>
    <dbReference type="NCBI Taxonomy" id="159749"/>
    <lineage>
        <taxon>Eukaryota</taxon>
        <taxon>Sar</taxon>
        <taxon>Stramenopiles</taxon>
        <taxon>Ochrophyta</taxon>
        <taxon>Bacillariophyta</taxon>
        <taxon>Coscinodiscophyceae</taxon>
        <taxon>Thalassiosirophycidae</taxon>
        <taxon>Thalassiosirales</taxon>
        <taxon>Thalassiosiraceae</taxon>
        <taxon>Thalassiosira</taxon>
    </lineage>
</organism>
<evidence type="ECO:0000313" key="2">
    <source>
        <dbReference type="EMBL" id="EJK47736.1"/>
    </source>
</evidence>
<reference evidence="2 3" key="1">
    <citation type="journal article" date="2012" name="Genome Biol.">
        <title>Genome and low-iron response of an oceanic diatom adapted to chronic iron limitation.</title>
        <authorList>
            <person name="Lommer M."/>
            <person name="Specht M."/>
            <person name="Roy A.S."/>
            <person name="Kraemer L."/>
            <person name="Andreson R."/>
            <person name="Gutowska M.A."/>
            <person name="Wolf J."/>
            <person name="Bergner S.V."/>
            <person name="Schilhabel M.B."/>
            <person name="Klostermeier U.C."/>
            <person name="Beiko R.G."/>
            <person name="Rosenstiel P."/>
            <person name="Hippler M."/>
            <person name="Laroche J."/>
        </authorList>
    </citation>
    <scope>NUCLEOTIDE SEQUENCE [LARGE SCALE GENOMIC DNA]</scope>
    <source>
        <strain evidence="2 3">CCMP1005</strain>
    </source>
</reference>
<proteinExistence type="predicted"/>
<dbReference type="Proteomes" id="UP000266841">
    <property type="component" value="Unassembled WGS sequence"/>
</dbReference>
<comment type="caution">
    <text evidence="2">The sequence shown here is derived from an EMBL/GenBank/DDBJ whole genome shotgun (WGS) entry which is preliminary data.</text>
</comment>
<gene>
    <name evidence="2" type="ORF">THAOC_33527</name>
</gene>
<feature type="region of interest" description="Disordered" evidence="1">
    <location>
        <begin position="40"/>
        <end position="63"/>
    </location>
</feature>